<dbReference type="InterPro" id="IPR048889">
    <property type="entry name" value="NSUN5_RCM1_N"/>
</dbReference>
<feature type="binding site" evidence="5">
    <location>
        <position position="315"/>
    </location>
    <ligand>
        <name>S-adenosyl-L-methionine</name>
        <dbReference type="ChEBI" id="CHEBI:59789"/>
    </ligand>
</feature>
<feature type="binding site" evidence="5">
    <location>
        <begin position="237"/>
        <end position="243"/>
    </location>
    <ligand>
        <name>S-adenosyl-L-methionine</name>
        <dbReference type="ChEBI" id="CHEBI:59789"/>
    </ligand>
</feature>
<dbReference type="Pfam" id="PF21148">
    <property type="entry name" value="NSUN5_fdxn-like"/>
    <property type="match status" value="1"/>
</dbReference>
<dbReference type="AlphaFoldDB" id="A0AAN6TJN4"/>
<feature type="compositionally biased region" description="Low complexity" evidence="6">
    <location>
        <begin position="339"/>
        <end position="355"/>
    </location>
</feature>
<feature type="binding site" evidence="5">
    <location>
        <position position="295"/>
    </location>
    <ligand>
        <name>S-adenosyl-L-methionine</name>
        <dbReference type="ChEBI" id="CHEBI:59789"/>
    </ligand>
</feature>
<evidence type="ECO:0000256" key="4">
    <source>
        <dbReference type="ARBA" id="ARBA00022884"/>
    </source>
</evidence>
<keyword evidence="2 5" id="KW-0808">Transferase</keyword>
<dbReference type="GO" id="GO:0005730">
    <property type="term" value="C:nucleolus"/>
    <property type="evidence" value="ECO:0007669"/>
    <property type="project" value="TreeGrafter"/>
</dbReference>
<dbReference type="GO" id="GO:0070475">
    <property type="term" value="P:rRNA base methylation"/>
    <property type="evidence" value="ECO:0007669"/>
    <property type="project" value="TreeGrafter"/>
</dbReference>
<feature type="compositionally biased region" description="Acidic residues" evidence="6">
    <location>
        <begin position="610"/>
        <end position="628"/>
    </location>
</feature>
<dbReference type="PROSITE" id="PS51686">
    <property type="entry name" value="SAM_MT_RSMB_NOP"/>
    <property type="match status" value="1"/>
</dbReference>
<dbReference type="Gene3D" id="3.30.70.1170">
    <property type="entry name" value="Sun protein, domain 3"/>
    <property type="match status" value="1"/>
</dbReference>
<dbReference type="Pfam" id="PF21153">
    <property type="entry name" value="NSUN5_N"/>
    <property type="match status" value="1"/>
</dbReference>
<reference evidence="8" key="1">
    <citation type="journal article" date="2023" name="Mol. Phylogenet. Evol.">
        <title>Genome-scale phylogeny and comparative genomics of the fungal order Sordariales.</title>
        <authorList>
            <person name="Hensen N."/>
            <person name="Bonometti L."/>
            <person name="Westerberg I."/>
            <person name="Brannstrom I.O."/>
            <person name="Guillou S."/>
            <person name="Cros-Aarteil S."/>
            <person name="Calhoun S."/>
            <person name="Haridas S."/>
            <person name="Kuo A."/>
            <person name="Mondo S."/>
            <person name="Pangilinan J."/>
            <person name="Riley R."/>
            <person name="LaButti K."/>
            <person name="Andreopoulos B."/>
            <person name="Lipzen A."/>
            <person name="Chen C."/>
            <person name="Yan M."/>
            <person name="Daum C."/>
            <person name="Ng V."/>
            <person name="Clum A."/>
            <person name="Steindorff A."/>
            <person name="Ohm R.A."/>
            <person name="Martin F."/>
            <person name="Silar P."/>
            <person name="Natvig D.O."/>
            <person name="Lalanne C."/>
            <person name="Gautier V."/>
            <person name="Ament-Velasquez S.L."/>
            <person name="Kruys A."/>
            <person name="Hutchinson M.I."/>
            <person name="Powell A.J."/>
            <person name="Barry K."/>
            <person name="Miller A.N."/>
            <person name="Grigoriev I.V."/>
            <person name="Debuchy R."/>
            <person name="Gladieux P."/>
            <person name="Hiltunen Thoren M."/>
            <person name="Johannesson H."/>
        </authorList>
    </citation>
    <scope>NUCLEOTIDE SEQUENCE</scope>
    <source>
        <strain evidence="8">CBS 508.74</strain>
    </source>
</reference>
<feature type="active site" description="Nucleophile" evidence="5">
    <location>
        <position position="422"/>
    </location>
</feature>
<gene>
    <name evidence="8" type="ORF">N656DRAFT_703408</name>
</gene>
<dbReference type="GeneID" id="89935224"/>
<keyword evidence="9" id="KW-1185">Reference proteome</keyword>
<dbReference type="PRINTS" id="PR02008">
    <property type="entry name" value="RCMTFAMILY"/>
</dbReference>
<feature type="region of interest" description="Disordered" evidence="6">
    <location>
        <begin position="461"/>
        <end position="486"/>
    </location>
</feature>
<sequence length="628" mass="68491">MSLYHETATILTGPSTHGGSLKSRIFGNKDLKSPPAQVYALAFEASKWSAVLKEVVENTQLLQRERKLSPVLSILLTHDLLLNKGGIALPASHGLRASVEKHRVRLQSEFTRARLRRKCPTLDALKAMVDAQLGPAHPRWVRVNAIKSSLDEQLDTTFNGFEIVPTIADVMSPASAGRKLICLDAHVPNLVAASPGTDFTKTSAYKSGAIILQDKASCFPAYLLDPRPEDGDIIDACSAPGNKTTHLAAILHERGFARGQKIFAFEKDKQRAKTLEKMVRTAGSDSVTVIYPGHDFLETDPNSPEFRNVGALLLDPSCSGSGIVGRDDAPQFHLPALTNPPSTSSDASNNNNNNSKSRKRKRRADVKQTGPEPKPGPGTDTTEPESEKDLQTRLSALASFQLAMVVHALSFPVAKKVSYSTCSIHAEENEQVVAAALRSDVARRRGWRVLRRDEQVRGMAEWPVRGQPLSSSSSSSTSGGEDGMEMDSTALEGCVRAEAGDGMGVMGFFVACFVRDGVEKDWEGDPDGPFLRDERGRIARDVDGIPFLKSTGERAFALQEDENDGFPMELRFAEDGDGDDGDGPFEKDAQGRIIRNADGMPRLKRHRVEEQEEEEEGGDDDEWGGFDD</sequence>
<dbReference type="InterPro" id="IPR049561">
    <property type="entry name" value="NSUN5_7_fdxn-like"/>
</dbReference>
<evidence type="ECO:0000313" key="8">
    <source>
        <dbReference type="EMBL" id="KAK4115336.1"/>
    </source>
</evidence>
<evidence type="ECO:0000313" key="9">
    <source>
        <dbReference type="Proteomes" id="UP001302812"/>
    </source>
</evidence>
<proteinExistence type="inferred from homology"/>
<dbReference type="GO" id="GO:0003723">
    <property type="term" value="F:RNA binding"/>
    <property type="evidence" value="ECO:0007669"/>
    <property type="project" value="UniProtKB-UniRule"/>
</dbReference>
<evidence type="ECO:0000256" key="2">
    <source>
        <dbReference type="ARBA" id="ARBA00022679"/>
    </source>
</evidence>
<feature type="region of interest" description="Disordered" evidence="6">
    <location>
        <begin position="573"/>
        <end position="628"/>
    </location>
</feature>
<keyword evidence="1 5" id="KW-0489">Methyltransferase</keyword>
<dbReference type="PANTHER" id="PTHR22807:SF4">
    <property type="entry name" value="28S RRNA (CYTOSINE-C(5))-METHYLTRANSFERASE"/>
    <property type="match status" value="1"/>
</dbReference>
<dbReference type="Gene3D" id="3.40.50.150">
    <property type="entry name" value="Vaccinia Virus protein VP39"/>
    <property type="match status" value="1"/>
</dbReference>
<dbReference type="FunFam" id="3.30.70.1170:FF:000006">
    <property type="entry name" value="NOL1/NOP2/Sun domain family protein"/>
    <property type="match status" value="1"/>
</dbReference>
<dbReference type="SUPFAM" id="SSF53335">
    <property type="entry name" value="S-adenosyl-L-methionine-dependent methyltransferases"/>
    <property type="match status" value="1"/>
</dbReference>
<dbReference type="InterPro" id="IPR001678">
    <property type="entry name" value="MeTrfase_RsmB-F_NOP2_dom"/>
</dbReference>
<dbReference type="InterPro" id="IPR023267">
    <property type="entry name" value="RCMT"/>
</dbReference>
<evidence type="ECO:0000256" key="1">
    <source>
        <dbReference type="ARBA" id="ARBA00022603"/>
    </source>
</evidence>
<organism evidence="8 9">
    <name type="scientific">Canariomyces notabilis</name>
    <dbReference type="NCBI Taxonomy" id="2074819"/>
    <lineage>
        <taxon>Eukaryota</taxon>
        <taxon>Fungi</taxon>
        <taxon>Dikarya</taxon>
        <taxon>Ascomycota</taxon>
        <taxon>Pezizomycotina</taxon>
        <taxon>Sordariomycetes</taxon>
        <taxon>Sordariomycetidae</taxon>
        <taxon>Sordariales</taxon>
        <taxon>Chaetomiaceae</taxon>
        <taxon>Canariomyces</taxon>
    </lineage>
</organism>
<protein>
    <submittedName>
        <fullName evidence="8">S-adenosyl-L-methionine-dependent methyltransferase</fullName>
    </submittedName>
</protein>
<dbReference type="InterPro" id="IPR049560">
    <property type="entry name" value="MeTrfase_RsmB-F_NOP2_cat"/>
</dbReference>
<feature type="region of interest" description="Disordered" evidence="6">
    <location>
        <begin position="324"/>
        <end position="389"/>
    </location>
</feature>
<dbReference type="EMBL" id="MU853335">
    <property type="protein sequence ID" value="KAK4115336.1"/>
    <property type="molecule type" value="Genomic_DNA"/>
</dbReference>
<dbReference type="PANTHER" id="PTHR22807">
    <property type="entry name" value="NOP2 YEAST -RELATED NOL1/NOP2/FMU SUN DOMAIN-CONTAINING"/>
    <property type="match status" value="1"/>
</dbReference>
<evidence type="ECO:0000259" key="7">
    <source>
        <dbReference type="PROSITE" id="PS51686"/>
    </source>
</evidence>
<name>A0AAN6TJN4_9PEZI</name>
<dbReference type="Proteomes" id="UP001302812">
    <property type="component" value="Unassembled WGS sequence"/>
</dbReference>
<evidence type="ECO:0000256" key="3">
    <source>
        <dbReference type="ARBA" id="ARBA00022691"/>
    </source>
</evidence>
<keyword evidence="3 5" id="KW-0949">S-adenosyl-L-methionine</keyword>
<evidence type="ECO:0000256" key="5">
    <source>
        <dbReference type="PROSITE-ProRule" id="PRU01023"/>
    </source>
</evidence>
<feature type="binding site" evidence="5">
    <location>
        <position position="266"/>
    </location>
    <ligand>
        <name>S-adenosyl-L-methionine</name>
        <dbReference type="ChEBI" id="CHEBI:59789"/>
    </ligand>
</feature>
<feature type="domain" description="SAM-dependent MTase RsmB/NOP-type" evidence="7">
    <location>
        <begin position="129"/>
        <end position="516"/>
    </location>
</feature>
<reference evidence="8" key="2">
    <citation type="submission" date="2023-05" db="EMBL/GenBank/DDBJ databases">
        <authorList>
            <consortium name="Lawrence Berkeley National Laboratory"/>
            <person name="Steindorff A."/>
            <person name="Hensen N."/>
            <person name="Bonometti L."/>
            <person name="Westerberg I."/>
            <person name="Brannstrom I.O."/>
            <person name="Guillou S."/>
            <person name="Cros-Aarteil S."/>
            <person name="Calhoun S."/>
            <person name="Haridas S."/>
            <person name="Kuo A."/>
            <person name="Mondo S."/>
            <person name="Pangilinan J."/>
            <person name="Riley R."/>
            <person name="Labutti K."/>
            <person name="Andreopoulos B."/>
            <person name="Lipzen A."/>
            <person name="Chen C."/>
            <person name="Yanf M."/>
            <person name="Daum C."/>
            <person name="Ng V."/>
            <person name="Clum A."/>
            <person name="Ohm R."/>
            <person name="Martin F."/>
            <person name="Silar P."/>
            <person name="Natvig D."/>
            <person name="Lalanne C."/>
            <person name="Gautier V."/>
            <person name="Ament-Velasquez S.L."/>
            <person name="Kruys A."/>
            <person name="Hutchinson M.I."/>
            <person name="Powell A.J."/>
            <person name="Barry K."/>
            <person name="Miller A.N."/>
            <person name="Grigoriev I.V."/>
            <person name="Debuchy R."/>
            <person name="Gladieux P."/>
            <person name="Thoren M.H."/>
            <person name="Johannesson H."/>
        </authorList>
    </citation>
    <scope>NUCLEOTIDE SEQUENCE</scope>
    <source>
        <strain evidence="8">CBS 508.74</strain>
    </source>
</reference>
<evidence type="ECO:0000256" key="6">
    <source>
        <dbReference type="SAM" id="MobiDB-lite"/>
    </source>
</evidence>
<comment type="caution">
    <text evidence="8">The sequence shown here is derived from an EMBL/GenBank/DDBJ whole genome shotgun (WGS) entry which is preliminary data.</text>
</comment>
<dbReference type="InterPro" id="IPR029063">
    <property type="entry name" value="SAM-dependent_MTases_sf"/>
</dbReference>
<keyword evidence="4 5" id="KW-0694">RNA-binding</keyword>
<dbReference type="Pfam" id="PF01189">
    <property type="entry name" value="Methyltr_RsmB-F"/>
    <property type="match status" value="1"/>
</dbReference>
<dbReference type="RefSeq" id="XP_064672906.1">
    <property type="nucleotide sequence ID" value="XM_064811099.1"/>
</dbReference>
<accession>A0AAN6TJN4</accession>
<dbReference type="GO" id="GO:0008173">
    <property type="term" value="F:RNA methyltransferase activity"/>
    <property type="evidence" value="ECO:0007669"/>
    <property type="project" value="InterPro"/>
</dbReference>
<comment type="similarity">
    <text evidence="5">Belongs to the class I-like SAM-binding methyltransferase superfamily. RsmB/NOP family.</text>
</comment>